<feature type="domain" description="Alpha-2-macroglobulin" evidence="2">
    <location>
        <begin position="538"/>
        <end position="623"/>
    </location>
</feature>
<keyword evidence="4" id="KW-1185">Reference proteome</keyword>
<organism evidence="3 4">
    <name type="scientific">Hyalangium minutum</name>
    <dbReference type="NCBI Taxonomy" id="394096"/>
    <lineage>
        <taxon>Bacteria</taxon>
        <taxon>Pseudomonadati</taxon>
        <taxon>Myxococcota</taxon>
        <taxon>Myxococcia</taxon>
        <taxon>Myxococcales</taxon>
        <taxon>Cystobacterineae</taxon>
        <taxon>Archangiaceae</taxon>
        <taxon>Hyalangium</taxon>
    </lineage>
</organism>
<dbReference type="SMART" id="SM01360">
    <property type="entry name" value="A2M"/>
    <property type="match status" value="1"/>
</dbReference>
<dbReference type="RefSeq" id="WP_044188540.1">
    <property type="nucleotide sequence ID" value="NZ_JMCB01000006.1"/>
</dbReference>
<evidence type="ECO:0000313" key="4">
    <source>
        <dbReference type="Proteomes" id="UP000028725"/>
    </source>
</evidence>
<dbReference type="InterPro" id="IPR001599">
    <property type="entry name" value="Macroglobln_a2"/>
</dbReference>
<dbReference type="Pfam" id="PF00207">
    <property type="entry name" value="A2M"/>
    <property type="match status" value="1"/>
</dbReference>
<evidence type="ECO:0000259" key="2">
    <source>
        <dbReference type="SMART" id="SM01360"/>
    </source>
</evidence>
<accession>A0A085WK63</accession>
<dbReference type="STRING" id="394096.DB31_7313"/>
<gene>
    <name evidence="3" type="ORF">DB31_7313</name>
</gene>
<dbReference type="AlphaFoldDB" id="A0A085WK63"/>
<evidence type="ECO:0000256" key="1">
    <source>
        <dbReference type="SAM" id="MobiDB-lite"/>
    </source>
</evidence>
<dbReference type="GO" id="GO:0004866">
    <property type="term" value="F:endopeptidase inhibitor activity"/>
    <property type="evidence" value="ECO:0007669"/>
    <property type="project" value="InterPro"/>
</dbReference>
<name>A0A085WK63_9BACT</name>
<dbReference type="PATRIC" id="fig|394096.3.peg.3354"/>
<reference evidence="3 4" key="1">
    <citation type="submission" date="2014-04" db="EMBL/GenBank/DDBJ databases">
        <title>Genome assembly of Hyalangium minutum DSM 14724.</title>
        <authorList>
            <person name="Sharma G."/>
            <person name="Subramanian S."/>
        </authorList>
    </citation>
    <scope>NUCLEOTIDE SEQUENCE [LARGE SCALE GENOMIC DNA]</scope>
    <source>
        <strain evidence="3 4">DSM 14724</strain>
    </source>
</reference>
<comment type="caution">
    <text evidence="3">The sequence shown here is derived from an EMBL/GenBank/DDBJ whole genome shotgun (WGS) entry which is preliminary data.</text>
</comment>
<proteinExistence type="predicted"/>
<protein>
    <recommendedName>
        <fullName evidence="2">Alpha-2-macroglobulin domain-containing protein</fullName>
    </recommendedName>
</protein>
<dbReference type="OrthoDB" id="288505at2"/>
<feature type="region of interest" description="Disordered" evidence="1">
    <location>
        <begin position="487"/>
        <end position="534"/>
    </location>
</feature>
<dbReference type="Proteomes" id="UP000028725">
    <property type="component" value="Unassembled WGS sequence"/>
</dbReference>
<sequence>MPTTLRHSFCTLTYDSTHRREGFADWVVGNAFAFHAGQGPGPQVLFLGSPGTLGQASNPVKIQPEGLGFPPLVAVITDKMLYREGDDTVRIVVYAPRASGAVQLRLLLNGSELAKVQVDVDENGLGLFELRDPVAGSYSVEQEAAKASFTVAAYKLAPLTGRLDQVRIEGGKGAETLHFTAVLETYGAPLTGSVKVTLVDMGSHPPVHRTSLTLEADSAGRLEGSVALSGAGPFALQVQATRDAMKTATLPLPGSRQEEREEVVLSAWGTRTVARLVPFEGAHERRGLWIGSGGESKGAPLQLVEENGKARVRFRADIDAWRIVVMDVHRGSVQELSGGATEAGTSLDLPLAGTWTLVLAGLAYLGQRWEGRAALVVPGKQVQVQAPKTAGPGEEVDITLRGTPGASAFVLVKDLRLQVADTPQSATAASLRRQLEHALKGVSDGPVQRTLDALIPHPPPPMPPMMPAMPMMAVPAPAPGGAVVRRAGGMPPSRALREERATGSHQALSKQGGAPAAEAAAPDEKPAEGPSRSSFPDVMLARVVRLDAEGKAIVPVKLGDGMGSLAVEVFSVTREDWAVARAELLVTKPVFGELVLPRFVAAGDHAEGVLHVRVASGEATVTLRREGKPVRLFCTNESGEQLTLTAPGQVVRFAAQAGRYQAEVRGESLVDRAEGKVEEPGKLVWLQQALRMLSPGERVDLEQEPGGLALKVLPSIDKTFDRMVGGLRSYAHCCCEQTSAVLLAATAAWLTAKDEDTKRSAAAHMRACIAREESMYLPGKGFKGWPEYPPEVFTYSPGATLNLLQMDMVKAFPMDKELAKSVDRCLEMARDAAKAHGIDPAPPSPKSAREAYGRFSKFTQDREKMAAFIRERIEPWEKQLKAILKFELPALRTESYHHTPAMIRAETAFGAAALIEAGGEHLPHGLALANTVLGAVQENGSLYSTLDSVAAITLLAALRNARIAVGPEGKIRVDGQDTTLAQAVTRTGLRQVEAVEGSVQVQVDRIVEEDYTAINEGVKAHVALMRSGRAAGVLAPGDSVDLVITLESGYQAGDLVHVFLPDALSWVHGGGQVKRFSLDLVGQNEIRVPLAATGLTLDASGGPGRQRFAVAVRNMYDEKRGKGFGDLEVSVHKTAGPGGLAQRVLKGLKDLVG</sequence>
<evidence type="ECO:0000313" key="3">
    <source>
        <dbReference type="EMBL" id="KFE68076.1"/>
    </source>
</evidence>
<dbReference type="EMBL" id="JMCB01000006">
    <property type="protein sequence ID" value="KFE68076.1"/>
    <property type="molecule type" value="Genomic_DNA"/>
</dbReference>